<sequence length="332" mass="36439">MPKQTIPSPEAIAGLMPTYVGLSKASKRPSSMPHKRQRTEEEPDNEGILENPEKPSPPKKRARTSAGSETARKQDVEKDAVIKEAPAAAKVVGKPRPTATPAVRKKPAARTSKLSVKNPVKYHEAQTCHPAIKVTTRQPAVQDHDTPSLLSGPPATEDKGKQEKQEKQSNPSFSHSGASLPTPATTVSPSPFPSPDPTNTNSEKPTTHSQSAYLNHLRTRIACRAEAYTLVSSTHLPAASVALDYAEAYFSTTALDHAETVTKSNSSSQKTRLAESYHHLHAASTSLRCRLTLCTGMMREVRQDHEFVPIWFEDNNEEKRVGAEEKGRWYRL</sequence>
<dbReference type="Proteomes" id="UP001186974">
    <property type="component" value="Unassembled WGS sequence"/>
</dbReference>
<accession>A0ACC3DMQ2</accession>
<keyword evidence="2" id="KW-1185">Reference proteome</keyword>
<organism evidence="1 2">
    <name type="scientific">Coniosporium uncinatum</name>
    <dbReference type="NCBI Taxonomy" id="93489"/>
    <lineage>
        <taxon>Eukaryota</taxon>
        <taxon>Fungi</taxon>
        <taxon>Dikarya</taxon>
        <taxon>Ascomycota</taxon>
        <taxon>Pezizomycotina</taxon>
        <taxon>Dothideomycetes</taxon>
        <taxon>Dothideomycetes incertae sedis</taxon>
        <taxon>Coniosporium</taxon>
    </lineage>
</organism>
<name>A0ACC3DMQ2_9PEZI</name>
<dbReference type="EMBL" id="JAWDJW010002326">
    <property type="protein sequence ID" value="KAK3077969.1"/>
    <property type="molecule type" value="Genomic_DNA"/>
</dbReference>
<proteinExistence type="predicted"/>
<evidence type="ECO:0000313" key="1">
    <source>
        <dbReference type="EMBL" id="KAK3077969.1"/>
    </source>
</evidence>
<comment type="caution">
    <text evidence="1">The sequence shown here is derived from an EMBL/GenBank/DDBJ whole genome shotgun (WGS) entry which is preliminary data.</text>
</comment>
<reference evidence="1" key="1">
    <citation type="submission" date="2024-09" db="EMBL/GenBank/DDBJ databases">
        <title>Black Yeasts Isolated from many extreme environments.</title>
        <authorList>
            <person name="Coleine C."/>
            <person name="Stajich J.E."/>
            <person name="Selbmann L."/>
        </authorList>
    </citation>
    <scope>NUCLEOTIDE SEQUENCE</scope>
    <source>
        <strain evidence="1">CCFEE 5737</strain>
    </source>
</reference>
<evidence type="ECO:0000313" key="2">
    <source>
        <dbReference type="Proteomes" id="UP001186974"/>
    </source>
</evidence>
<gene>
    <name evidence="1" type="ORF">LTS18_008785</name>
</gene>
<protein>
    <submittedName>
        <fullName evidence="1">Uncharacterized protein</fullName>
    </submittedName>
</protein>